<dbReference type="Proteomes" id="UP000320791">
    <property type="component" value="Unassembled WGS sequence"/>
</dbReference>
<comment type="caution">
    <text evidence="1">The sequence shown here is derived from an EMBL/GenBank/DDBJ whole genome shotgun (WGS) entry which is preliminary data.</text>
</comment>
<gene>
    <name evidence="1" type="ORF">FRX94_12495</name>
</gene>
<evidence type="ECO:0000313" key="1">
    <source>
        <dbReference type="EMBL" id="TWT17440.1"/>
    </source>
</evidence>
<keyword evidence="2" id="KW-1185">Reference proteome</keyword>
<organism evidence="1 2">
    <name type="scientific">Corynebacterium canis</name>
    <dbReference type="NCBI Taxonomy" id="679663"/>
    <lineage>
        <taxon>Bacteria</taxon>
        <taxon>Bacillati</taxon>
        <taxon>Actinomycetota</taxon>
        <taxon>Actinomycetes</taxon>
        <taxon>Mycobacteriales</taxon>
        <taxon>Corynebacteriaceae</taxon>
        <taxon>Corynebacterium</taxon>
    </lineage>
</organism>
<accession>A0A5C5TW91</accession>
<dbReference type="AlphaFoldDB" id="A0A5C5TW91"/>
<dbReference type="EMBL" id="VOHM01000042">
    <property type="protein sequence ID" value="TWT17440.1"/>
    <property type="molecule type" value="Genomic_DNA"/>
</dbReference>
<dbReference type="RefSeq" id="WP_146325676.1">
    <property type="nucleotide sequence ID" value="NZ_BAABLR010000056.1"/>
</dbReference>
<name>A0A5C5TW91_9CORY</name>
<proteinExistence type="predicted"/>
<dbReference type="OrthoDB" id="9906899at2"/>
<reference evidence="1 2" key="1">
    <citation type="submission" date="2019-08" db="EMBL/GenBank/DDBJ databases">
        <authorList>
            <person name="Lei W."/>
        </authorList>
    </citation>
    <scope>NUCLEOTIDE SEQUENCE [LARGE SCALE GENOMIC DNA]</scope>
    <source>
        <strain evidence="1 2">CCUG 58627</strain>
    </source>
</reference>
<evidence type="ECO:0000313" key="2">
    <source>
        <dbReference type="Proteomes" id="UP000320791"/>
    </source>
</evidence>
<protein>
    <submittedName>
        <fullName evidence="1">Uncharacterized protein</fullName>
    </submittedName>
</protein>
<sequence>MTLQFDPTQTVRFPAPILGTGFPIGGPLTDAALAHAAALWQRGSAELEASTIHWEHVVRTFLERGSDVDAATARRLLCQ</sequence>